<proteinExistence type="predicted"/>
<gene>
    <name evidence="1" type="ORF">KC19_8G100700</name>
</gene>
<protein>
    <submittedName>
        <fullName evidence="1">Uncharacterized protein</fullName>
    </submittedName>
</protein>
<accession>A0A8T0H5C8</accession>
<name>A0A8T0H5C8_CERPU</name>
<evidence type="ECO:0000313" key="1">
    <source>
        <dbReference type="EMBL" id="KAG0564312.1"/>
    </source>
</evidence>
<comment type="caution">
    <text evidence="1">The sequence shown here is derived from an EMBL/GenBank/DDBJ whole genome shotgun (WGS) entry which is preliminary data.</text>
</comment>
<organism evidence="1 2">
    <name type="scientific">Ceratodon purpureus</name>
    <name type="common">Fire moss</name>
    <name type="synonym">Dicranum purpureum</name>
    <dbReference type="NCBI Taxonomy" id="3225"/>
    <lineage>
        <taxon>Eukaryota</taxon>
        <taxon>Viridiplantae</taxon>
        <taxon>Streptophyta</taxon>
        <taxon>Embryophyta</taxon>
        <taxon>Bryophyta</taxon>
        <taxon>Bryophytina</taxon>
        <taxon>Bryopsida</taxon>
        <taxon>Dicranidae</taxon>
        <taxon>Pseudoditrichales</taxon>
        <taxon>Ditrichaceae</taxon>
        <taxon>Ceratodon</taxon>
    </lineage>
</organism>
<dbReference type="AlphaFoldDB" id="A0A8T0H5C8"/>
<dbReference type="EMBL" id="CM026429">
    <property type="protein sequence ID" value="KAG0564312.1"/>
    <property type="molecule type" value="Genomic_DNA"/>
</dbReference>
<keyword evidence="2" id="KW-1185">Reference proteome</keyword>
<dbReference type="Proteomes" id="UP000822688">
    <property type="component" value="Chromosome 8"/>
</dbReference>
<sequence>METYVQSTSFPFSEPEPISDHRCIGKGCEYCKPRRRSSVISHPDPTGTAPNHNCWGQGCPLCSSKRRTSTLHARSTLQLKCRTKRRAMSIGMQKCALQSLSSNGGITPLFSDSSEFLNMDISVTGSSHFEGEPPHQCRDLPCEICGKGKKF</sequence>
<reference evidence="1" key="1">
    <citation type="submission" date="2020-06" db="EMBL/GenBank/DDBJ databases">
        <title>WGS assembly of Ceratodon purpureus strain R40.</title>
        <authorList>
            <person name="Carey S.B."/>
            <person name="Jenkins J."/>
            <person name="Shu S."/>
            <person name="Lovell J.T."/>
            <person name="Sreedasyam A."/>
            <person name="Maumus F."/>
            <person name="Tiley G.P."/>
            <person name="Fernandez-Pozo N."/>
            <person name="Barry K."/>
            <person name="Chen C."/>
            <person name="Wang M."/>
            <person name="Lipzen A."/>
            <person name="Daum C."/>
            <person name="Saski C.A."/>
            <person name="Payton A.C."/>
            <person name="Mcbreen J.C."/>
            <person name="Conrad R.E."/>
            <person name="Kollar L.M."/>
            <person name="Olsson S."/>
            <person name="Huttunen S."/>
            <person name="Landis J.B."/>
            <person name="Wickett N.J."/>
            <person name="Johnson M.G."/>
            <person name="Rensing S.A."/>
            <person name="Grimwood J."/>
            <person name="Schmutz J."/>
            <person name="Mcdaniel S.F."/>
        </authorList>
    </citation>
    <scope>NUCLEOTIDE SEQUENCE</scope>
    <source>
        <strain evidence="1">R40</strain>
    </source>
</reference>
<evidence type="ECO:0000313" key="2">
    <source>
        <dbReference type="Proteomes" id="UP000822688"/>
    </source>
</evidence>